<comment type="subcellular location">
    <subcellularLocation>
        <location evidence="1">Cell inner membrane</location>
        <topology evidence="1">Multi-pass membrane protein</topology>
    </subcellularLocation>
    <subcellularLocation>
        <location evidence="8">Membrane</location>
        <topology evidence="8">Multi-pass membrane protein</topology>
    </subcellularLocation>
</comment>
<evidence type="ECO:0000313" key="12">
    <source>
        <dbReference type="Proteomes" id="UP000008721"/>
    </source>
</evidence>
<proteinExistence type="inferred from homology"/>
<accession>E4U3L6</accession>
<dbReference type="eggNOG" id="COG0811">
    <property type="taxonomic scope" value="Bacteria"/>
</dbReference>
<dbReference type="InterPro" id="IPR050790">
    <property type="entry name" value="ExbB/TolQ_transport"/>
</dbReference>
<evidence type="ECO:0000256" key="6">
    <source>
        <dbReference type="ARBA" id="ARBA00022989"/>
    </source>
</evidence>
<sequence length="171" mass="18592">MANPNEIKALIEYGVMTILLASLGAIIYLSIDRFSNFRFIVGQLMKFGNKTELEIELNRKMTLIYSISSNAVYIGLLGTVLGVMVTLSQIGSANQSGLIAALSLPLISTAASLVVAIIGTFFFNALQNEIDVVRMKWDVVHGHAAQTKVGLICKDKLVENEEVLDGSEDQI</sequence>
<evidence type="ECO:0000259" key="10">
    <source>
        <dbReference type="Pfam" id="PF01618"/>
    </source>
</evidence>
<evidence type="ECO:0000313" key="11">
    <source>
        <dbReference type="EMBL" id="ADR35282.1"/>
    </source>
</evidence>
<keyword evidence="6 9" id="KW-1133">Transmembrane helix</keyword>
<keyword evidence="12" id="KW-1185">Reference proteome</keyword>
<organism evidence="11 12">
    <name type="scientific">Sulfuricurvum kujiense (strain ATCC BAA-921 / DSM 16994 / JCM 11577 / YK-1)</name>
    <dbReference type="NCBI Taxonomy" id="709032"/>
    <lineage>
        <taxon>Bacteria</taxon>
        <taxon>Pseudomonadati</taxon>
        <taxon>Campylobacterota</taxon>
        <taxon>Epsilonproteobacteria</taxon>
        <taxon>Campylobacterales</taxon>
        <taxon>Sulfurimonadaceae</taxon>
        <taxon>Sulfuricurvum</taxon>
    </lineage>
</organism>
<evidence type="ECO:0000256" key="3">
    <source>
        <dbReference type="ARBA" id="ARBA00022475"/>
    </source>
</evidence>
<keyword evidence="2 8" id="KW-0813">Transport</keyword>
<evidence type="ECO:0000256" key="1">
    <source>
        <dbReference type="ARBA" id="ARBA00004429"/>
    </source>
</evidence>
<name>E4U3L6_SULKY</name>
<keyword evidence="7 9" id="KW-0472">Membrane</keyword>
<evidence type="ECO:0000256" key="8">
    <source>
        <dbReference type="RuleBase" id="RU004057"/>
    </source>
</evidence>
<dbReference type="RefSeq" id="WP_013449894.1">
    <property type="nucleotide sequence ID" value="NC_014754.1"/>
</dbReference>
<dbReference type="HOGENOM" id="CLU_133317_0_0_7"/>
<dbReference type="PANTHER" id="PTHR30625">
    <property type="entry name" value="PROTEIN TOLQ"/>
    <property type="match status" value="1"/>
</dbReference>
<evidence type="ECO:0000256" key="4">
    <source>
        <dbReference type="ARBA" id="ARBA00022692"/>
    </source>
</evidence>
<evidence type="ECO:0000256" key="5">
    <source>
        <dbReference type="ARBA" id="ARBA00022927"/>
    </source>
</evidence>
<comment type="similarity">
    <text evidence="8">Belongs to the exbB/tolQ family.</text>
</comment>
<dbReference type="KEGG" id="sku:Sulku_2629"/>
<protein>
    <submittedName>
        <fullName evidence="11">MotA/TolQ/ExbB proton channel</fullName>
    </submittedName>
</protein>
<keyword evidence="4 9" id="KW-0812">Transmembrane</keyword>
<dbReference type="GO" id="GO:0017038">
    <property type="term" value="P:protein import"/>
    <property type="evidence" value="ECO:0007669"/>
    <property type="project" value="TreeGrafter"/>
</dbReference>
<feature type="transmembrane region" description="Helical" evidence="9">
    <location>
        <begin position="99"/>
        <end position="126"/>
    </location>
</feature>
<evidence type="ECO:0000256" key="7">
    <source>
        <dbReference type="ARBA" id="ARBA00023136"/>
    </source>
</evidence>
<dbReference type="GO" id="GO:0005886">
    <property type="term" value="C:plasma membrane"/>
    <property type="evidence" value="ECO:0007669"/>
    <property type="project" value="UniProtKB-SubCell"/>
</dbReference>
<keyword evidence="3" id="KW-1003">Cell membrane</keyword>
<geneLocation type="plasmid" evidence="11 12">
    <name>pSULKU01</name>
</geneLocation>
<dbReference type="Pfam" id="PF01618">
    <property type="entry name" value="MotA_ExbB"/>
    <property type="match status" value="1"/>
</dbReference>
<dbReference type="PANTHER" id="PTHR30625:SF15">
    <property type="entry name" value="BIOPOLYMER TRANSPORT PROTEIN EXBB"/>
    <property type="match status" value="1"/>
</dbReference>
<keyword evidence="5 8" id="KW-0653">Protein transport</keyword>
<evidence type="ECO:0000256" key="9">
    <source>
        <dbReference type="SAM" id="Phobius"/>
    </source>
</evidence>
<reference evidence="11 12" key="1">
    <citation type="journal article" date="2012" name="Stand. Genomic Sci.">
        <title>Complete genome sequence of the sulfur compounds oxidizing chemolithoautotroph Sulfuricurvum kujiense type strain (YK-1(T)).</title>
        <authorList>
            <person name="Han C."/>
            <person name="Kotsyurbenko O."/>
            <person name="Chertkov O."/>
            <person name="Held B."/>
            <person name="Lapidus A."/>
            <person name="Nolan M."/>
            <person name="Lucas S."/>
            <person name="Hammon N."/>
            <person name="Deshpande S."/>
            <person name="Cheng J.F."/>
            <person name="Tapia R."/>
            <person name="Goodwin L.A."/>
            <person name="Pitluck S."/>
            <person name="Liolios K."/>
            <person name="Pagani I."/>
            <person name="Ivanova N."/>
            <person name="Mavromatis K."/>
            <person name="Mikhailova N."/>
            <person name="Pati A."/>
            <person name="Chen A."/>
            <person name="Palaniappan K."/>
            <person name="Land M."/>
            <person name="Hauser L."/>
            <person name="Chang Y.J."/>
            <person name="Jeffries C.D."/>
            <person name="Brambilla E.M."/>
            <person name="Rohde M."/>
            <person name="Spring S."/>
            <person name="Sikorski J."/>
            <person name="Goker M."/>
            <person name="Woyke T."/>
            <person name="Bristow J."/>
            <person name="Eisen J.A."/>
            <person name="Markowitz V."/>
            <person name="Hugenholtz P."/>
            <person name="Kyrpides N.C."/>
            <person name="Klenk H.P."/>
            <person name="Detter J.C."/>
        </authorList>
    </citation>
    <scope>NUCLEOTIDE SEQUENCE [LARGE SCALE GENOMIC DNA]</scope>
    <source>
        <strain evidence="12">ATCC BAA-921 / DSM 16994 / JCM 11577 / YK-1</strain>
    </source>
</reference>
<dbReference type="InterPro" id="IPR002898">
    <property type="entry name" value="MotA_ExbB_proton_chnl"/>
</dbReference>
<dbReference type="EMBL" id="CP002356">
    <property type="protein sequence ID" value="ADR35282.1"/>
    <property type="molecule type" value="Genomic_DNA"/>
</dbReference>
<keyword evidence="11" id="KW-0614">Plasmid</keyword>
<evidence type="ECO:0000256" key="2">
    <source>
        <dbReference type="ARBA" id="ARBA00022448"/>
    </source>
</evidence>
<dbReference type="AlphaFoldDB" id="E4U3L6"/>
<dbReference type="Proteomes" id="UP000008721">
    <property type="component" value="Plasmid pSULKU01"/>
</dbReference>
<feature type="transmembrane region" description="Helical" evidence="9">
    <location>
        <begin position="13"/>
        <end position="31"/>
    </location>
</feature>
<gene>
    <name evidence="11" type="ordered locus">Sulku_2629</name>
</gene>
<feature type="transmembrane region" description="Helical" evidence="9">
    <location>
        <begin position="63"/>
        <end position="87"/>
    </location>
</feature>
<feature type="domain" description="MotA/TolQ/ExbB proton channel" evidence="10">
    <location>
        <begin position="54"/>
        <end position="138"/>
    </location>
</feature>